<name>A0ABT3E0T8_9XANT</name>
<dbReference type="InterPro" id="IPR014710">
    <property type="entry name" value="RmlC-like_jellyroll"/>
</dbReference>
<dbReference type="CDD" id="cd20293">
    <property type="entry name" value="cupin_HutD_N"/>
    <property type="match status" value="1"/>
</dbReference>
<dbReference type="EMBL" id="JANFWR010000044">
    <property type="protein sequence ID" value="MCW0401386.1"/>
    <property type="molecule type" value="Genomic_DNA"/>
</dbReference>
<evidence type="ECO:0000313" key="1">
    <source>
        <dbReference type="EMBL" id="MCW0401386.1"/>
    </source>
</evidence>
<dbReference type="Pfam" id="PF05962">
    <property type="entry name" value="HutD"/>
    <property type="match status" value="1"/>
</dbReference>
<reference evidence="1 2" key="1">
    <citation type="submission" date="2022-06" db="EMBL/GenBank/DDBJ databases">
        <title>Dynamics of rice microbiomes reveals core vertical transmitted seed endophytes.</title>
        <authorList>
            <person name="Liao K."/>
            <person name="Zhang X."/>
        </authorList>
    </citation>
    <scope>NUCLEOTIDE SEQUENCE [LARGE SCALE GENOMIC DNA]</scope>
    <source>
        <strain evidence="1 2">YT10-10-1</strain>
    </source>
</reference>
<dbReference type="Proteomes" id="UP001320843">
    <property type="component" value="Unassembled WGS sequence"/>
</dbReference>
<dbReference type="PANTHER" id="PTHR37943">
    <property type="entry name" value="PROTEIN VES"/>
    <property type="match status" value="1"/>
</dbReference>
<dbReference type="InterPro" id="IPR011051">
    <property type="entry name" value="RmlC_Cupin_sf"/>
</dbReference>
<proteinExistence type="predicted"/>
<protein>
    <submittedName>
        <fullName evidence="1">Protein Ves</fullName>
    </submittedName>
</protein>
<dbReference type="SUPFAM" id="SSF51182">
    <property type="entry name" value="RmlC-like cupins"/>
    <property type="match status" value="1"/>
</dbReference>
<evidence type="ECO:0000313" key="2">
    <source>
        <dbReference type="Proteomes" id="UP001320843"/>
    </source>
</evidence>
<sequence>MFFWAPWRLLRRLFGLAKDRPLALIVQNARMDLCMLPARVIPANEYRRERWRNGLGWTREILRLPAVGDDWLLRLSIAEIEQDAAFSAFPGIDRELVLLRGNGVRLRFDDGEEQVLQDPCARLRFAGERPLRGELLDGTTHDFNLMWRRDRLRTQLLHRPLVGPMLFFAEPGVAWAVHLLAGQAQFDAASGLPPLAAGDSAWLAADARRRFALSGGGEVLAMRIEALPTPAD</sequence>
<dbReference type="PANTHER" id="PTHR37943:SF1">
    <property type="entry name" value="PROTEIN VES"/>
    <property type="match status" value="1"/>
</dbReference>
<organism evidence="1 2">
    <name type="scientific">Xanthomonas sacchari</name>
    <dbReference type="NCBI Taxonomy" id="56458"/>
    <lineage>
        <taxon>Bacteria</taxon>
        <taxon>Pseudomonadati</taxon>
        <taxon>Pseudomonadota</taxon>
        <taxon>Gammaproteobacteria</taxon>
        <taxon>Lysobacterales</taxon>
        <taxon>Lysobacteraceae</taxon>
        <taxon>Xanthomonas</taxon>
    </lineage>
</organism>
<accession>A0ABT3E0T8</accession>
<gene>
    <name evidence="1" type="ORF">NB700_003942</name>
</gene>
<comment type="caution">
    <text evidence="1">The sequence shown here is derived from an EMBL/GenBank/DDBJ whole genome shotgun (WGS) entry which is preliminary data.</text>
</comment>
<dbReference type="Gene3D" id="2.60.120.10">
    <property type="entry name" value="Jelly Rolls"/>
    <property type="match status" value="1"/>
</dbReference>
<keyword evidence="2" id="KW-1185">Reference proteome</keyword>
<dbReference type="InterPro" id="IPR010282">
    <property type="entry name" value="Uncharacterised_HutD/Ves"/>
</dbReference>